<keyword evidence="2" id="KW-0472">Membrane</keyword>
<keyword evidence="2" id="KW-1133">Transmembrane helix</keyword>
<dbReference type="EMBL" id="DYZF01000270">
    <property type="protein sequence ID" value="HJE52401.1"/>
    <property type="molecule type" value="Genomic_DNA"/>
</dbReference>
<gene>
    <name evidence="3" type="ORF">K8V15_10600</name>
</gene>
<comment type="caution">
    <text evidence="3">The sequence shown here is derived from an EMBL/GenBank/DDBJ whole genome shotgun (WGS) entry which is preliminary data.</text>
</comment>
<feature type="compositionally biased region" description="Low complexity" evidence="1">
    <location>
        <begin position="9"/>
        <end position="18"/>
    </location>
</feature>
<keyword evidence="2" id="KW-0812">Transmembrane</keyword>
<sequence length="61" mass="6623">MSDREPESTEPSETAPPTVEKKSFEQPAKTRRMLWAVGIGVGGYMVLRGLYGVITGDLGQP</sequence>
<feature type="transmembrane region" description="Helical" evidence="2">
    <location>
        <begin position="33"/>
        <end position="54"/>
    </location>
</feature>
<reference evidence="3" key="2">
    <citation type="submission" date="2021-09" db="EMBL/GenBank/DDBJ databases">
        <authorList>
            <person name="Gilroy R."/>
        </authorList>
    </citation>
    <scope>NUCLEOTIDE SEQUENCE</scope>
    <source>
        <strain evidence="3">ChiGjej3B3-7470</strain>
    </source>
</reference>
<reference evidence="3" key="1">
    <citation type="journal article" date="2021" name="PeerJ">
        <title>Extensive microbial diversity within the chicken gut microbiome revealed by metagenomics and culture.</title>
        <authorList>
            <person name="Gilroy R."/>
            <person name="Ravi A."/>
            <person name="Getino M."/>
            <person name="Pursley I."/>
            <person name="Horton D.L."/>
            <person name="Alikhan N.F."/>
            <person name="Baker D."/>
            <person name="Gharbi K."/>
            <person name="Hall N."/>
            <person name="Watson M."/>
            <person name="Adriaenssens E.M."/>
            <person name="Foster-Nyarko E."/>
            <person name="Jarju S."/>
            <person name="Secka A."/>
            <person name="Antonio M."/>
            <person name="Oren A."/>
            <person name="Chaudhuri R.R."/>
            <person name="La Ragione R."/>
            <person name="Hildebrand F."/>
            <person name="Pallen M.J."/>
        </authorList>
    </citation>
    <scope>NUCLEOTIDE SEQUENCE</scope>
    <source>
        <strain evidence="3">ChiGjej3B3-7470</strain>
    </source>
</reference>
<evidence type="ECO:0000256" key="2">
    <source>
        <dbReference type="SAM" id="Phobius"/>
    </source>
</evidence>
<name>A0A921JRP7_9ACTN</name>
<evidence type="ECO:0000313" key="4">
    <source>
        <dbReference type="Proteomes" id="UP000712713"/>
    </source>
</evidence>
<organism evidence="3 4">
    <name type="scientific">Tessaracoccus flavescens</name>
    <dbReference type="NCBI Taxonomy" id="399497"/>
    <lineage>
        <taxon>Bacteria</taxon>
        <taxon>Bacillati</taxon>
        <taxon>Actinomycetota</taxon>
        <taxon>Actinomycetes</taxon>
        <taxon>Propionibacteriales</taxon>
        <taxon>Propionibacteriaceae</taxon>
        <taxon>Tessaracoccus</taxon>
    </lineage>
</organism>
<evidence type="ECO:0000256" key="1">
    <source>
        <dbReference type="SAM" id="MobiDB-lite"/>
    </source>
</evidence>
<dbReference type="Proteomes" id="UP000712713">
    <property type="component" value="Unassembled WGS sequence"/>
</dbReference>
<proteinExistence type="predicted"/>
<evidence type="ECO:0000313" key="3">
    <source>
        <dbReference type="EMBL" id="HJE52401.1"/>
    </source>
</evidence>
<dbReference type="AlphaFoldDB" id="A0A921JRP7"/>
<accession>A0A921JRP7</accession>
<protein>
    <submittedName>
        <fullName evidence="3">Uncharacterized protein</fullName>
    </submittedName>
</protein>
<feature type="region of interest" description="Disordered" evidence="1">
    <location>
        <begin position="1"/>
        <end position="27"/>
    </location>
</feature>